<dbReference type="EMBL" id="JACJTA010000046">
    <property type="protein sequence ID" value="MBD2606735.1"/>
    <property type="molecule type" value="Genomic_DNA"/>
</dbReference>
<dbReference type="Proteomes" id="UP000660380">
    <property type="component" value="Unassembled WGS sequence"/>
</dbReference>
<gene>
    <name evidence="1" type="ORF">H6G81_19895</name>
</gene>
<dbReference type="RefSeq" id="WP_029636773.1">
    <property type="nucleotide sequence ID" value="NZ_JACJTA010000046.1"/>
</dbReference>
<comment type="caution">
    <text evidence="1">The sequence shown here is derived from an EMBL/GenBank/DDBJ whole genome shotgun (WGS) entry which is preliminary data.</text>
</comment>
<name>A0ABR8GTH0_9CYAN</name>
<keyword evidence="2" id="KW-1185">Reference proteome</keyword>
<reference evidence="1 2" key="1">
    <citation type="journal article" date="2020" name="ISME J.">
        <title>Comparative genomics reveals insights into cyanobacterial evolution and habitat adaptation.</title>
        <authorList>
            <person name="Chen M.Y."/>
            <person name="Teng W.K."/>
            <person name="Zhao L."/>
            <person name="Hu C.X."/>
            <person name="Zhou Y.K."/>
            <person name="Han B.P."/>
            <person name="Song L.R."/>
            <person name="Shu W.S."/>
        </authorList>
    </citation>
    <scope>NUCLEOTIDE SEQUENCE [LARGE SCALE GENOMIC DNA]</scope>
    <source>
        <strain evidence="1 2">FACHB-248</strain>
    </source>
</reference>
<evidence type="ECO:0000313" key="2">
    <source>
        <dbReference type="Proteomes" id="UP000660380"/>
    </source>
</evidence>
<proteinExistence type="predicted"/>
<protein>
    <submittedName>
        <fullName evidence="1">Uncharacterized protein</fullName>
    </submittedName>
</protein>
<organism evidence="1 2">
    <name type="scientific">Scytonema hofmannii FACHB-248</name>
    <dbReference type="NCBI Taxonomy" id="1842502"/>
    <lineage>
        <taxon>Bacteria</taxon>
        <taxon>Bacillati</taxon>
        <taxon>Cyanobacteriota</taxon>
        <taxon>Cyanophyceae</taxon>
        <taxon>Nostocales</taxon>
        <taxon>Scytonemataceae</taxon>
        <taxon>Scytonema</taxon>
    </lineage>
</organism>
<evidence type="ECO:0000313" key="1">
    <source>
        <dbReference type="EMBL" id="MBD2606735.1"/>
    </source>
</evidence>
<accession>A0ABR8GTH0</accession>
<sequence>MIDHDRLFKELISTFLKLDAAEEQAFKAAVDTMGLDEREEVMEIVTSWEQRAIERVAVNLLREGMAIEAIALLHGVIGGTGAFITGTYG</sequence>